<evidence type="ECO:0000256" key="1">
    <source>
        <dbReference type="SAM" id="MobiDB-lite"/>
    </source>
</evidence>
<dbReference type="Proteomes" id="UP000001816">
    <property type="component" value="Chromosome"/>
</dbReference>
<dbReference type="HOGENOM" id="CLU_1400280_0_0_5"/>
<reference evidence="2 3" key="1">
    <citation type="journal article" date="2001" name="Proc. Natl. Acad. Sci. U.S.A.">
        <title>Complete genome sequence of Caulobacter crescentus.</title>
        <authorList>
            <person name="Nierman W.C."/>
            <person name="Feldblyum T.V."/>
            <person name="Laub M.T."/>
            <person name="Paulsen I.T."/>
            <person name="Nelson K.E."/>
            <person name="Eisen J.A."/>
            <person name="Heidelberg J.F."/>
            <person name="Alley M.R."/>
            <person name="Ohta N."/>
            <person name="Maddock J.R."/>
            <person name="Potocka I."/>
            <person name="Nelson W.C."/>
            <person name="Newton A."/>
            <person name="Stephens C."/>
            <person name="Phadke N.D."/>
            <person name="Ely B."/>
            <person name="DeBoy R.T."/>
            <person name="Dodson R.J."/>
            <person name="Durkin A.S."/>
            <person name="Gwinn M.L."/>
            <person name="Haft D.H."/>
            <person name="Kolonay J.F."/>
            <person name="Smit J."/>
            <person name="Craven M.B."/>
            <person name="Khouri H."/>
            <person name="Shetty J."/>
            <person name="Berry K."/>
            <person name="Utterback T."/>
            <person name="Tran K."/>
            <person name="Wolf A."/>
            <person name="Vamathevan J."/>
            <person name="Ermolaeva M."/>
            <person name="White O."/>
            <person name="Salzberg S.L."/>
            <person name="Venter J.C."/>
            <person name="Shapiro L."/>
            <person name="Fraser C.M."/>
        </authorList>
    </citation>
    <scope>NUCLEOTIDE SEQUENCE [LARGE SCALE GENOMIC DNA]</scope>
    <source>
        <strain evidence="3">ATCC 19089 / CB15</strain>
    </source>
</reference>
<dbReference type="AlphaFoldDB" id="Q9AAC6"/>
<evidence type="ECO:0000313" key="2">
    <source>
        <dbReference type="EMBL" id="AAK22661.1"/>
    </source>
</evidence>
<feature type="region of interest" description="Disordered" evidence="1">
    <location>
        <begin position="156"/>
        <end position="194"/>
    </location>
</feature>
<dbReference type="PIR" id="A87333">
    <property type="entry name" value="A87333"/>
</dbReference>
<sequence>MPALRPRPALRPPRRRRPRPRSGSAAGAAAVRVAAASATDALERQPAARVLVAQGPRLAGLEAQVAHPVGDDLTQGLDRLVAADGAGRHRARVHRQVHRRPLGLGPVGLADGEVVSHRRALAGDLDHHADDPALNDQIGVGALAEHPLDVALPEGVRKGLADQPERRLADQAQHQPDRQAQDHHRRAGQPAAMV</sequence>
<feature type="region of interest" description="Disordered" evidence="1">
    <location>
        <begin position="1"/>
        <end position="40"/>
    </location>
</feature>
<dbReference type="EnsemblBacteria" id="AAK22661">
    <property type="protein sequence ID" value="AAK22661"/>
    <property type="gene ID" value="CC_0676"/>
</dbReference>
<evidence type="ECO:0000313" key="3">
    <source>
        <dbReference type="Proteomes" id="UP000001816"/>
    </source>
</evidence>
<proteinExistence type="predicted"/>
<dbReference type="STRING" id="190650.CC_0676"/>
<accession>Q9AAC6</accession>
<feature type="compositionally biased region" description="Basic and acidic residues" evidence="1">
    <location>
        <begin position="156"/>
        <end position="182"/>
    </location>
</feature>
<feature type="compositionally biased region" description="Low complexity" evidence="1">
    <location>
        <begin position="21"/>
        <end position="38"/>
    </location>
</feature>
<protein>
    <submittedName>
        <fullName evidence="2">Uncharacterized protein</fullName>
    </submittedName>
</protein>
<dbReference type="BioCyc" id="CAULO:CC0676-MONOMER"/>
<dbReference type="EMBL" id="AE005673">
    <property type="protein sequence ID" value="AAK22661.1"/>
    <property type="molecule type" value="Genomic_DNA"/>
</dbReference>
<keyword evidence="3" id="KW-1185">Reference proteome</keyword>
<name>Q9AAC6_CAUVC</name>
<organism evidence="2 3">
    <name type="scientific">Caulobacter vibrioides (strain ATCC 19089 / CIP 103742 / CB 15)</name>
    <name type="common">Caulobacter crescentus</name>
    <dbReference type="NCBI Taxonomy" id="190650"/>
    <lineage>
        <taxon>Bacteria</taxon>
        <taxon>Pseudomonadati</taxon>
        <taxon>Pseudomonadota</taxon>
        <taxon>Alphaproteobacteria</taxon>
        <taxon>Caulobacterales</taxon>
        <taxon>Caulobacteraceae</taxon>
        <taxon>Caulobacter</taxon>
    </lineage>
</organism>
<gene>
    <name evidence="2" type="ordered locus">CC_0676</name>
</gene>
<dbReference type="KEGG" id="ccr:CC_0676"/>